<evidence type="ECO:0000259" key="4">
    <source>
        <dbReference type="Pfam" id="PF25967"/>
    </source>
</evidence>
<accession>A0A7X0SKK8</accession>
<dbReference type="Gene3D" id="2.40.50.100">
    <property type="match status" value="1"/>
</dbReference>
<dbReference type="Gene3D" id="2.40.30.170">
    <property type="match status" value="1"/>
</dbReference>
<protein>
    <submittedName>
        <fullName evidence="5">Efflux RND transporter periplasmic adaptor subunit</fullName>
    </submittedName>
</protein>
<evidence type="ECO:0000256" key="1">
    <source>
        <dbReference type="ARBA" id="ARBA00004196"/>
    </source>
</evidence>
<dbReference type="AlphaFoldDB" id="A0A7X0SKK8"/>
<reference evidence="5 6" key="1">
    <citation type="submission" date="2020-08" db="EMBL/GenBank/DDBJ databases">
        <title>Cohnella phylogeny.</title>
        <authorList>
            <person name="Dunlap C."/>
        </authorList>
    </citation>
    <scope>NUCLEOTIDE SEQUENCE [LARGE SCALE GENOMIC DNA]</scope>
    <source>
        <strain evidence="5 6">CBP 2801</strain>
    </source>
</reference>
<evidence type="ECO:0000256" key="3">
    <source>
        <dbReference type="SAM" id="SignalP"/>
    </source>
</evidence>
<comment type="caution">
    <text evidence="5">The sequence shown here is derived from an EMBL/GenBank/DDBJ whole genome shotgun (WGS) entry which is preliminary data.</text>
</comment>
<dbReference type="InterPro" id="IPR050465">
    <property type="entry name" value="UPF0194_transport"/>
</dbReference>
<dbReference type="EMBL" id="JACJVO010000013">
    <property type="protein sequence ID" value="MBB6731656.1"/>
    <property type="molecule type" value="Genomic_DNA"/>
</dbReference>
<keyword evidence="6" id="KW-1185">Reference proteome</keyword>
<dbReference type="PANTHER" id="PTHR32347">
    <property type="entry name" value="EFFLUX SYSTEM COMPONENT YKNX-RELATED"/>
    <property type="match status" value="1"/>
</dbReference>
<dbReference type="GO" id="GO:0030313">
    <property type="term" value="C:cell envelope"/>
    <property type="evidence" value="ECO:0007669"/>
    <property type="project" value="UniProtKB-SubCell"/>
</dbReference>
<keyword evidence="3" id="KW-0732">Signal</keyword>
<dbReference type="RefSeq" id="WP_185129327.1">
    <property type="nucleotide sequence ID" value="NZ_JACJVO010000013.1"/>
</dbReference>
<proteinExistence type="predicted"/>
<feature type="chain" id="PRO_5038602516" evidence="3">
    <location>
        <begin position="23"/>
        <end position="348"/>
    </location>
</feature>
<sequence length="348" mass="37824">MSLQIKRTAIFALAFAAAAALSGCSLLPKEEAALAPPLVKPAKENYQTVKAEKGDVVVTISGSAYFESVHTDVAQFTGSGGRIEKVLVGAGDKVKKGDVLMQLTMDDLDLQVKEQELALTKAKYALKQVRLNHDSDEETVNMAALQVQIEQLKYDRLQEQYGNKLLKADMDGEVVFVEDVKPGDLVDTYQTLAIVADPNQLRLTLSVDGSDAIKDVSVGFPAEVSVNADGKNETYKGTVVQTPSSAPETMNKDLLEKYSKTLYIQVKDLPPGSVDIGKMADVKITTKERDGVVKIPRSGLRNYLGRTFVRTLEDGDKVRETDVETGLTSQTEVEIVKGLEAGDEVILQ</sequence>
<organism evidence="5 6">
    <name type="scientific">Cohnella zeiphila</name>
    <dbReference type="NCBI Taxonomy" id="2761120"/>
    <lineage>
        <taxon>Bacteria</taxon>
        <taxon>Bacillati</taxon>
        <taxon>Bacillota</taxon>
        <taxon>Bacilli</taxon>
        <taxon>Bacillales</taxon>
        <taxon>Paenibacillaceae</taxon>
        <taxon>Cohnella</taxon>
    </lineage>
</organism>
<evidence type="ECO:0000313" key="6">
    <source>
        <dbReference type="Proteomes" id="UP000564644"/>
    </source>
</evidence>
<dbReference type="Pfam" id="PF25967">
    <property type="entry name" value="RND-MFP_C"/>
    <property type="match status" value="1"/>
</dbReference>
<dbReference type="Proteomes" id="UP000564644">
    <property type="component" value="Unassembled WGS sequence"/>
</dbReference>
<comment type="subcellular location">
    <subcellularLocation>
        <location evidence="1">Cell envelope</location>
    </subcellularLocation>
</comment>
<keyword evidence="2" id="KW-0175">Coiled coil</keyword>
<evidence type="ECO:0000313" key="5">
    <source>
        <dbReference type="EMBL" id="MBB6731656.1"/>
    </source>
</evidence>
<gene>
    <name evidence="5" type="ORF">H7C18_12110</name>
</gene>
<feature type="signal peptide" evidence="3">
    <location>
        <begin position="1"/>
        <end position="22"/>
    </location>
</feature>
<name>A0A7X0SKK8_9BACL</name>
<evidence type="ECO:0000256" key="2">
    <source>
        <dbReference type="ARBA" id="ARBA00023054"/>
    </source>
</evidence>
<dbReference type="Gene3D" id="2.40.420.20">
    <property type="match status" value="1"/>
</dbReference>
<feature type="domain" description="Multidrug resistance protein MdtA-like C-terminal permuted SH3" evidence="4">
    <location>
        <begin position="292"/>
        <end position="347"/>
    </location>
</feature>
<dbReference type="SUPFAM" id="SSF111369">
    <property type="entry name" value="HlyD-like secretion proteins"/>
    <property type="match status" value="1"/>
</dbReference>
<dbReference type="InterPro" id="IPR058627">
    <property type="entry name" value="MdtA-like_C"/>
</dbReference>
<dbReference type="Gene3D" id="1.10.287.470">
    <property type="entry name" value="Helix hairpin bin"/>
    <property type="match status" value="1"/>
</dbReference>
<dbReference type="PROSITE" id="PS51257">
    <property type="entry name" value="PROKAR_LIPOPROTEIN"/>
    <property type="match status" value="1"/>
</dbReference>